<dbReference type="EMBL" id="JAVDQZ010000006">
    <property type="protein sequence ID" value="MDR6428028.1"/>
    <property type="molecule type" value="Genomic_DNA"/>
</dbReference>
<organism evidence="13 14">
    <name type="scientific">Variovorax paradoxus</name>
    <dbReference type="NCBI Taxonomy" id="34073"/>
    <lineage>
        <taxon>Bacteria</taxon>
        <taxon>Pseudomonadati</taxon>
        <taxon>Pseudomonadota</taxon>
        <taxon>Betaproteobacteria</taxon>
        <taxon>Burkholderiales</taxon>
        <taxon>Comamonadaceae</taxon>
        <taxon>Variovorax</taxon>
    </lineage>
</organism>
<comment type="subcellular location">
    <subcellularLocation>
        <location evidence="1">Cell outer membrane</location>
        <topology evidence="1">Multi-pass membrane protein</topology>
    </subcellularLocation>
</comment>
<evidence type="ECO:0000256" key="7">
    <source>
        <dbReference type="ARBA" id="ARBA00023065"/>
    </source>
</evidence>
<dbReference type="RefSeq" id="WP_309928922.1">
    <property type="nucleotide sequence ID" value="NZ_JAVDQZ010000006.1"/>
</dbReference>
<keyword evidence="5" id="KW-0812">Transmembrane</keyword>
<dbReference type="GO" id="GO:0009279">
    <property type="term" value="C:cell outer membrane"/>
    <property type="evidence" value="ECO:0007669"/>
    <property type="project" value="UniProtKB-SubCell"/>
</dbReference>
<keyword evidence="6 11" id="KW-0732">Signal</keyword>
<evidence type="ECO:0000256" key="11">
    <source>
        <dbReference type="SAM" id="SignalP"/>
    </source>
</evidence>
<evidence type="ECO:0000256" key="5">
    <source>
        <dbReference type="ARBA" id="ARBA00022692"/>
    </source>
</evidence>
<protein>
    <submittedName>
        <fullName evidence="13">Porin</fullName>
    </submittedName>
</protein>
<accession>A0AAE4BYL7</accession>
<feature type="domain" description="Porin" evidence="12">
    <location>
        <begin position="14"/>
        <end position="330"/>
    </location>
</feature>
<evidence type="ECO:0000256" key="10">
    <source>
        <dbReference type="ARBA" id="ARBA00023237"/>
    </source>
</evidence>
<evidence type="ECO:0000256" key="2">
    <source>
        <dbReference type="ARBA" id="ARBA00011233"/>
    </source>
</evidence>
<dbReference type="CDD" id="cd00342">
    <property type="entry name" value="gram_neg_porins"/>
    <property type="match status" value="1"/>
</dbReference>
<comment type="caution">
    <text evidence="13">The sequence shown here is derived from an EMBL/GenBank/DDBJ whole genome shotgun (WGS) entry which is preliminary data.</text>
</comment>
<feature type="signal peptide" evidence="11">
    <location>
        <begin position="1"/>
        <end position="23"/>
    </location>
</feature>
<evidence type="ECO:0000256" key="9">
    <source>
        <dbReference type="ARBA" id="ARBA00023136"/>
    </source>
</evidence>
<dbReference type="InterPro" id="IPR023614">
    <property type="entry name" value="Porin_dom_sf"/>
</dbReference>
<evidence type="ECO:0000313" key="13">
    <source>
        <dbReference type="EMBL" id="MDR6428028.1"/>
    </source>
</evidence>
<dbReference type="PANTHER" id="PTHR34501">
    <property type="entry name" value="PROTEIN YDDL-RELATED"/>
    <property type="match status" value="1"/>
</dbReference>
<dbReference type="Proteomes" id="UP001184828">
    <property type="component" value="Unassembled WGS sequence"/>
</dbReference>
<keyword evidence="3" id="KW-0813">Transport</keyword>
<proteinExistence type="predicted"/>
<dbReference type="Pfam" id="PF13609">
    <property type="entry name" value="Porin_4"/>
    <property type="match status" value="1"/>
</dbReference>
<keyword evidence="8" id="KW-0626">Porin</keyword>
<dbReference type="InterPro" id="IPR050298">
    <property type="entry name" value="Gram-neg_bact_OMP"/>
</dbReference>
<gene>
    <name evidence="13" type="ORF">J2738_004183</name>
</gene>
<evidence type="ECO:0000256" key="8">
    <source>
        <dbReference type="ARBA" id="ARBA00023114"/>
    </source>
</evidence>
<name>A0AAE4BYL7_VARPD</name>
<sequence length="351" mass="37639">MKRKAILVAVSGLLAGATTGASAQTTSSVVLYGRVDVGIGHNWGFGTHKTLEDHYHTSRWGLRGAEDLGGGMSAIFKLEARFLAKNGTPQDGGTYFNDESYVGLSKSGLGTVKFGRIYSPFYLAVAGRIDPFNGDGVGSMTGLTSLGHNLSPGNPYDAAKGLPNRDVRQNNAIQYESPVVGGFSVQAQVPLSEVRGQPSGRSIALRYDGEQLFAQAGYERKAFSKDAWTAHLGGGYTFGPARVSVGYTTGYYSDDEYARHNKAQSVLLGLTYTVGPAVFLAAVSRMRMDMPTLLDAAKGTSSNLTKSAVGVDYYLSKRTKVYGQYARFSNPVNTLFVTNANRVLFGIDHTF</sequence>
<keyword evidence="10" id="KW-0998">Cell outer membrane</keyword>
<evidence type="ECO:0000256" key="3">
    <source>
        <dbReference type="ARBA" id="ARBA00022448"/>
    </source>
</evidence>
<reference evidence="13" key="1">
    <citation type="submission" date="2023-07" db="EMBL/GenBank/DDBJ databases">
        <title>Sorghum-associated microbial communities from plants grown in Nebraska, USA.</title>
        <authorList>
            <person name="Schachtman D."/>
        </authorList>
    </citation>
    <scope>NUCLEOTIDE SEQUENCE</scope>
    <source>
        <strain evidence="13">DS2114</strain>
    </source>
</reference>
<keyword evidence="4" id="KW-1134">Transmembrane beta strand</keyword>
<dbReference type="Gene3D" id="2.40.160.10">
    <property type="entry name" value="Porin"/>
    <property type="match status" value="1"/>
</dbReference>
<dbReference type="GO" id="GO:0046930">
    <property type="term" value="C:pore complex"/>
    <property type="evidence" value="ECO:0007669"/>
    <property type="project" value="UniProtKB-KW"/>
</dbReference>
<evidence type="ECO:0000313" key="14">
    <source>
        <dbReference type="Proteomes" id="UP001184828"/>
    </source>
</evidence>
<evidence type="ECO:0000256" key="1">
    <source>
        <dbReference type="ARBA" id="ARBA00004571"/>
    </source>
</evidence>
<evidence type="ECO:0000256" key="6">
    <source>
        <dbReference type="ARBA" id="ARBA00022729"/>
    </source>
</evidence>
<feature type="chain" id="PRO_5042128586" evidence="11">
    <location>
        <begin position="24"/>
        <end position="351"/>
    </location>
</feature>
<dbReference type="SUPFAM" id="SSF56935">
    <property type="entry name" value="Porins"/>
    <property type="match status" value="1"/>
</dbReference>
<dbReference type="PANTHER" id="PTHR34501:SF9">
    <property type="entry name" value="MAJOR OUTER MEMBRANE PROTEIN P.IA"/>
    <property type="match status" value="1"/>
</dbReference>
<comment type="subunit">
    <text evidence="2">Homotrimer.</text>
</comment>
<dbReference type="AlphaFoldDB" id="A0AAE4BYL7"/>
<dbReference type="GO" id="GO:0006811">
    <property type="term" value="P:monoatomic ion transport"/>
    <property type="evidence" value="ECO:0007669"/>
    <property type="project" value="UniProtKB-KW"/>
</dbReference>
<evidence type="ECO:0000259" key="12">
    <source>
        <dbReference type="Pfam" id="PF13609"/>
    </source>
</evidence>
<keyword evidence="9" id="KW-0472">Membrane</keyword>
<keyword evidence="7" id="KW-0406">Ion transport</keyword>
<dbReference type="GO" id="GO:0015288">
    <property type="term" value="F:porin activity"/>
    <property type="evidence" value="ECO:0007669"/>
    <property type="project" value="UniProtKB-KW"/>
</dbReference>
<dbReference type="InterPro" id="IPR033900">
    <property type="entry name" value="Gram_neg_porin_domain"/>
</dbReference>
<evidence type="ECO:0000256" key="4">
    <source>
        <dbReference type="ARBA" id="ARBA00022452"/>
    </source>
</evidence>